<dbReference type="EMBL" id="JBBNAF010000013">
    <property type="protein sequence ID" value="KAK9087113.1"/>
    <property type="molecule type" value="Genomic_DNA"/>
</dbReference>
<proteinExistence type="predicted"/>
<evidence type="ECO:0000313" key="2">
    <source>
        <dbReference type="Proteomes" id="UP001420932"/>
    </source>
</evidence>
<evidence type="ECO:0000313" key="1">
    <source>
        <dbReference type="EMBL" id="KAK9087113.1"/>
    </source>
</evidence>
<name>A0AAP0EDB3_9MAGN</name>
<protein>
    <submittedName>
        <fullName evidence="1">Uncharacterized protein</fullName>
    </submittedName>
</protein>
<dbReference type="AlphaFoldDB" id="A0AAP0EDB3"/>
<sequence length="57" mass="6972">MLCAYYGQRKEEEKWVKLLGLPRDSCFTYLEDIFDFFLRKEKNIVYLKELHSSHINL</sequence>
<gene>
    <name evidence="1" type="ORF">Syun_029507</name>
</gene>
<comment type="caution">
    <text evidence="1">The sequence shown here is derived from an EMBL/GenBank/DDBJ whole genome shotgun (WGS) entry which is preliminary data.</text>
</comment>
<organism evidence="1 2">
    <name type="scientific">Stephania yunnanensis</name>
    <dbReference type="NCBI Taxonomy" id="152371"/>
    <lineage>
        <taxon>Eukaryota</taxon>
        <taxon>Viridiplantae</taxon>
        <taxon>Streptophyta</taxon>
        <taxon>Embryophyta</taxon>
        <taxon>Tracheophyta</taxon>
        <taxon>Spermatophyta</taxon>
        <taxon>Magnoliopsida</taxon>
        <taxon>Ranunculales</taxon>
        <taxon>Menispermaceae</taxon>
        <taxon>Menispermoideae</taxon>
        <taxon>Cissampelideae</taxon>
        <taxon>Stephania</taxon>
    </lineage>
</organism>
<dbReference type="Proteomes" id="UP001420932">
    <property type="component" value="Unassembled WGS sequence"/>
</dbReference>
<accession>A0AAP0EDB3</accession>
<reference evidence="1 2" key="1">
    <citation type="submission" date="2024-01" db="EMBL/GenBank/DDBJ databases">
        <title>Genome assemblies of Stephania.</title>
        <authorList>
            <person name="Yang L."/>
        </authorList>
    </citation>
    <scope>NUCLEOTIDE SEQUENCE [LARGE SCALE GENOMIC DNA]</scope>
    <source>
        <strain evidence="1">YNDBR</strain>
        <tissue evidence="1">Leaf</tissue>
    </source>
</reference>
<keyword evidence="2" id="KW-1185">Reference proteome</keyword>